<reference evidence="3" key="1">
    <citation type="journal article" date="2019" name="Int. J. Syst. Evol. Microbiol.">
        <title>The Global Catalogue of Microorganisms (GCM) 10K type strain sequencing project: providing services to taxonomists for standard genome sequencing and annotation.</title>
        <authorList>
            <consortium name="The Broad Institute Genomics Platform"/>
            <consortium name="The Broad Institute Genome Sequencing Center for Infectious Disease"/>
            <person name="Wu L."/>
            <person name="Ma J."/>
        </authorList>
    </citation>
    <scope>NUCLEOTIDE SEQUENCE [LARGE SCALE GENOMIC DNA]</scope>
    <source>
        <strain evidence="3">JCM 18123</strain>
    </source>
</reference>
<evidence type="ECO:0000259" key="1">
    <source>
        <dbReference type="Pfam" id="PF01370"/>
    </source>
</evidence>
<dbReference type="PANTHER" id="PTHR43103:SF6">
    <property type="entry name" value="PUTATIVE-RELATED"/>
    <property type="match status" value="1"/>
</dbReference>
<dbReference type="SUPFAM" id="SSF51735">
    <property type="entry name" value="NAD(P)-binding Rossmann-fold domains"/>
    <property type="match status" value="1"/>
</dbReference>
<dbReference type="PANTHER" id="PTHR43103">
    <property type="entry name" value="NUCLEOSIDE-DIPHOSPHATE-SUGAR EPIMERASE"/>
    <property type="match status" value="1"/>
</dbReference>
<evidence type="ECO:0000313" key="3">
    <source>
        <dbReference type="Proteomes" id="UP001499993"/>
    </source>
</evidence>
<dbReference type="Proteomes" id="UP001499993">
    <property type="component" value="Unassembled WGS sequence"/>
</dbReference>
<feature type="domain" description="NAD-dependent epimerase/dehydratase" evidence="1">
    <location>
        <begin position="24"/>
        <end position="254"/>
    </location>
</feature>
<sequence>MRTAPFAHGDIHDPAHQNRTAMRILLTGGSGRLGRSVAATLAARGHDVTSADLAPADTGPGVRSHTLDLLDESAREDLFAQVRPEAVVHLAGIAVPFARPDTEILDINTLLAWGVLAAAVRHGARSAVAASSPTVFGYGTAAWRPRYLPLDEEHPTAPRHSYGLSKVIIEETARTLARAEDAGCTLTCVRPGYVIAPEEWAGAPTQQGHTVAERLRDPELSAAALFNYVDARDAAELFALLAERPDLAATGGAYHAVAEDALALAPLAELLPRYHPGAAGPASALTGRRSAFSSALAAERLGWRAQRTWRTELVETVSEGG</sequence>
<comment type="caution">
    <text evidence="2">The sequence shown here is derived from an EMBL/GenBank/DDBJ whole genome shotgun (WGS) entry which is preliminary data.</text>
</comment>
<evidence type="ECO:0000313" key="2">
    <source>
        <dbReference type="EMBL" id="GAA4959285.1"/>
    </source>
</evidence>
<dbReference type="Gene3D" id="3.40.50.720">
    <property type="entry name" value="NAD(P)-binding Rossmann-like Domain"/>
    <property type="match status" value="1"/>
</dbReference>
<dbReference type="Pfam" id="PF01370">
    <property type="entry name" value="Epimerase"/>
    <property type="match status" value="1"/>
</dbReference>
<protein>
    <submittedName>
        <fullName evidence="2">NAD(P)-dependent oxidoreductase</fullName>
    </submittedName>
</protein>
<keyword evidence="3" id="KW-1185">Reference proteome</keyword>
<organism evidence="2 3">
    <name type="scientific">Streptomonospora halophila</name>
    <dbReference type="NCBI Taxonomy" id="427369"/>
    <lineage>
        <taxon>Bacteria</taxon>
        <taxon>Bacillati</taxon>
        <taxon>Actinomycetota</taxon>
        <taxon>Actinomycetes</taxon>
        <taxon>Streptosporangiales</taxon>
        <taxon>Nocardiopsidaceae</taxon>
        <taxon>Streptomonospora</taxon>
    </lineage>
</organism>
<accession>A0ABP9H153</accession>
<gene>
    <name evidence="2" type="ORF">GCM10023224_51510</name>
</gene>
<name>A0ABP9H153_9ACTN</name>
<dbReference type="InterPro" id="IPR036291">
    <property type="entry name" value="NAD(P)-bd_dom_sf"/>
</dbReference>
<dbReference type="InterPro" id="IPR001509">
    <property type="entry name" value="Epimerase_deHydtase"/>
</dbReference>
<dbReference type="EMBL" id="BAABIK010000062">
    <property type="protein sequence ID" value="GAA4959285.1"/>
    <property type="molecule type" value="Genomic_DNA"/>
</dbReference>
<proteinExistence type="predicted"/>